<feature type="chain" id="PRO_5003432700" evidence="1">
    <location>
        <begin position="27"/>
        <end position="226"/>
    </location>
</feature>
<dbReference type="OrthoDB" id="8479798at2"/>
<sequence>MHNNFKRFGFVFMVLAGLALTHPSMAEEKAKEAAPAKEATKEAAKAAPEGKTVKITEATPVEQAEFAVNLFMQACLANGGDKERLRKWVKEVKLPEVTGEDAKPFLSNTPSGKGLAWSASGKQGRFVLVSEDNGACTIYSRKADEKKVHEMMKWMKDNLDKNKGEQKITYELRTENDKEQKLKRTLIAVRRPEMGNDIGMVATTSTTHPSLAAIISIFAIESGAKM</sequence>
<dbReference type="NCBIfam" id="NF047650">
    <property type="entry name" value="lipo_NMCC_0638"/>
    <property type="match status" value="1"/>
</dbReference>
<reference evidence="2 3" key="1">
    <citation type="journal article" date="2011" name="BMC Genomics">
        <title>Genomic insights into an obligate epibiotic bacterial predator: Micavibrio aeruginosavorus ARL-13.</title>
        <authorList>
            <person name="Wang Z."/>
            <person name="Kadouri D."/>
            <person name="Wu M."/>
        </authorList>
    </citation>
    <scope>NUCLEOTIDE SEQUENCE [LARGE SCALE GENOMIC DNA]</scope>
    <source>
        <strain evidence="2 3">ARL-13</strain>
    </source>
</reference>
<keyword evidence="1" id="KW-0732">Signal</keyword>
<evidence type="ECO:0000256" key="1">
    <source>
        <dbReference type="SAM" id="SignalP"/>
    </source>
</evidence>
<feature type="signal peptide" evidence="1">
    <location>
        <begin position="1"/>
        <end position="26"/>
    </location>
</feature>
<gene>
    <name evidence="2" type="ordered locus">MICA_755</name>
</gene>
<dbReference type="RefSeq" id="WP_014102312.1">
    <property type="nucleotide sequence ID" value="NC_016026.1"/>
</dbReference>
<dbReference type="HOGENOM" id="CLU_1223571_0_0_5"/>
<evidence type="ECO:0000313" key="2">
    <source>
        <dbReference type="EMBL" id="AEP09089.1"/>
    </source>
</evidence>
<name>G2KQF3_MICAA</name>
<protein>
    <submittedName>
        <fullName evidence="2">Uncharacterized protein</fullName>
    </submittedName>
</protein>
<organism evidence="2 3">
    <name type="scientific">Micavibrio aeruginosavorus (strain ARL-13)</name>
    <dbReference type="NCBI Taxonomy" id="856793"/>
    <lineage>
        <taxon>Bacteria</taxon>
        <taxon>Pseudomonadati</taxon>
        <taxon>Bdellovibrionota</taxon>
        <taxon>Bdellovibrionia</taxon>
        <taxon>Bdellovibrionales</taxon>
        <taxon>Pseudobdellovibrionaceae</taxon>
        <taxon>Micavibrio</taxon>
    </lineage>
</organism>
<proteinExistence type="predicted"/>
<accession>G2KQF3</accession>
<evidence type="ECO:0000313" key="3">
    <source>
        <dbReference type="Proteomes" id="UP000009286"/>
    </source>
</evidence>
<dbReference type="AlphaFoldDB" id="G2KQF3"/>
<dbReference type="KEGG" id="mai:MICA_755"/>
<keyword evidence="3" id="KW-1185">Reference proteome</keyword>
<dbReference type="Proteomes" id="UP000009286">
    <property type="component" value="Chromosome"/>
</dbReference>
<dbReference type="EMBL" id="CP002382">
    <property type="protein sequence ID" value="AEP09089.1"/>
    <property type="molecule type" value="Genomic_DNA"/>
</dbReference>